<proteinExistence type="predicted"/>
<evidence type="ECO:0000313" key="2">
    <source>
        <dbReference type="Proteomes" id="UP000009062"/>
    </source>
</evidence>
<dbReference type="HOGENOM" id="CLU_114392_0_0_2"/>
<reference evidence="1 2" key="1">
    <citation type="journal article" date="2012" name="Stand. Genomic Sci.">
        <title>Complete genome sequence of Pyrobaculum oguniense.</title>
        <authorList>
            <person name="Bernick D.L."/>
            <person name="Karplus K."/>
            <person name="Lui L.M."/>
            <person name="Coker J.K."/>
            <person name="Murphy J.N."/>
            <person name="Chan P.P."/>
            <person name="Cozen A.E."/>
            <person name="Lowe T.M."/>
        </authorList>
    </citation>
    <scope>NUCLEOTIDE SEQUENCE [LARGE SCALE GENOMIC DNA]</scope>
    <source>
        <strain evidence="1 2">TE7</strain>
    </source>
</reference>
<dbReference type="EMBL" id="CP003316">
    <property type="protein sequence ID" value="AFA40400.1"/>
    <property type="molecule type" value="Genomic_DNA"/>
</dbReference>
<dbReference type="eggNOG" id="arCOG09759">
    <property type="taxonomic scope" value="Archaea"/>
</dbReference>
<dbReference type="Proteomes" id="UP000009062">
    <property type="component" value="Chromosome"/>
</dbReference>
<dbReference type="STRING" id="698757.Pogu_2373"/>
<accession>H6QD57</accession>
<organism evidence="1 2">
    <name type="scientific">Pyrobaculum oguniense (strain DSM 13380 / JCM 10595 / TE7)</name>
    <dbReference type="NCBI Taxonomy" id="698757"/>
    <lineage>
        <taxon>Archaea</taxon>
        <taxon>Thermoproteota</taxon>
        <taxon>Thermoprotei</taxon>
        <taxon>Thermoproteales</taxon>
        <taxon>Thermoproteaceae</taxon>
        <taxon>Pyrobaculum</taxon>
    </lineage>
</organism>
<protein>
    <submittedName>
        <fullName evidence="1">Uncharacterized protein</fullName>
    </submittedName>
</protein>
<name>H6QD57_PYROT</name>
<keyword evidence="2" id="KW-1185">Reference proteome</keyword>
<dbReference type="KEGG" id="pog:Pogu_2373"/>
<dbReference type="AlphaFoldDB" id="H6QD57"/>
<gene>
    <name evidence="1" type="ordered locus">Pogu_2373</name>
</gene>
<evidence type="ECO:0000313" key="1">
    <source>
        <dbReference type="EMBL" id="AFA40400.1"/>
    </source>
</evidence>
<sequence length="125" mass="13345">MEYIRVIIQVMAGRGEPEVDHGLSYDLPALLQRVGCRLGRDDLVLLGIALGYAYGGFVKKALSALFASAAAELGKPHYVAKIGETCGADLPTIVKTTCSLAKLADEKELDQLAGLSQALRELRGE</sequence>